<keyword evidence="7" id="KW-0808">Transferase</keyword>
<evidence type="ECO:0000313" key="7">
    <source>
        <dbReference type="EMBL" id="QHI68752.1"/>
    </source>
</evidence>
<dbReference type="Pfam" id="PF00884">
    <property type="entry name" value="Sulfatase"/>
    <property type="match status" value="1"/>
</dbReference>
<feature type="signal peptide" evidence="5">
    <location>
        <begin position="1"/>
        <end position="22"/>
    </location>
</feature>
<dbReference type="SUPFAM" id="SSF53649">
    <property type="entry name" value="Alkaline phosphatase-like"/>
    <property type="match status" value="1"/>
</dbReference>
<dbReference type="PROSITE" id="PS00149">
    <property type="entry name" value="SULFATASE_2"/>
    <property type="match status" value="1"/>
</dbReference>
<protein>
    <submittedName>
        <fullName evidence="7">Sulfatase-like hydrolase/transferase</fullName>
    </submittedName>
</protein>
<dbReference type="AlphaFoldDB" id="A0A6P1M403"/>
<dbReference type="EMBL" id="CP047593">
    <property type="protein sequence ID" value="QHI68752.1"/>
    <property type="molecule type" value="Genomic_DNA"/>
</dbReference>
<dbReference type="PANTHER" id="PTHR42693:SF53">
    <property type="entry name" value="ENDO-4-O-SULFATASE"/>
    <property type="match status" value="1"/>
</dbReference>
<evidence type="ECO:0000256" key="2">
    <source>
        <dbReference type="ARBA" id="ARBA00022723"/>
    </source>
</evidence>
<keyword evidence="4" id="KW-0106">Calcium</keyword>
<feature type="chain" id="PRO_5026853681" evidence="5">
    <location>
        <begin position="23"/>
        <end position="477"/>
    </location>
</feature>
<dbReference type="InterPro" id="IPR000917">
    <property type="entry name" value="Sulfatase_N"/>
</dbReference>
<name>A0A6P1M403_9BACT</name>
<evidence type="ECO:0000256" key="3">
    <source>
        <dbReference type="ARBA" id="ARBA00022801"/>
    </source>
</evidence>
<sequence length="477" mass="52608">MKRLFTLKITAILCFAAGIAVAGHPNVVLIVADDLGYGDLSCYGGEGRIETPNCDRLAEEGCRFTQAYTAASVCTPARYSLLTGRYPWRTWLKKGVVGNTPALIDPDDFTIADLFKTAGYKTAAIGKWHIGFGDRGQKDLDWNADIPKGPCEIGFDTFFGMPVSHFYPPYVYIENRHVYNLDPADPLSLEWPKGGGMPVQHGGTAASYKQEEAGRELAQRACDFIVENCHPQTANPKPFFLYYAAIEPHTPFSPHPDYHGKSDAGLYGDFVMQFDDGVGRIFHTLEKQGIAENTIVILTSDNGGISVNNGHFKNNNIYYNPNVPLRGDKGDALEGGLRIPFLICWPGTVKPGMVSDEVICQTDLLAAFADLLDTPVPEGAAEDSRNILDALKGGKAPDEPIVLQSRAGFHALRQGEWIYLDVEHEGDYTSTGKGGTPGQLYKLSDDLHQDDNLYARHPERVRSMLRQLNQIRERSSY</sequence>
<keyword evidence="3 7" id="KW-0378">Hydrolase</keyword>
<evidence type="ECO:0000256" key="5">
    <source>
        <dbReference type="SAM" id="SignalP"/>
    </source>
</evidence>
<dbReference type="Gene3D" id="3.40.720.10">
    <property type="entry name" value="Alkaline Phosphatase, subunit A"/>
    <property type="match status" value="1"/>
</dbReference>
<dbReference type="GO" id="GO:0046872">
    <property type="term" value="F:metal ion binding"/>
    <property type="evidence" value="ECO:0007669"/>
    <property type="project" value="UniProtKB-KW"/>
</dbReference>
<dbReference type="InterPro" id="IPR050738">
    <property type="entry name" value="Sulfatase"/>
</dbReference>
<keyword evidence="5" id="KW-0732">Signal</keyword>
<evidence type="ECO:0000256" key="4">
    <source>
        <dbReference type="ARBA" id="ARBA00022837"/>
    </source>
</evidence>
<dbReference type="PANTHER" id="PTHR42693">
    <property type="entry name" value="ARYLSULFATASE FAMILY MEMBER"/>
    <property type="match status" value="1"/>
</dbReference>
<dbReference type="Gene3D" id="3.30.1120.10">
    <property type="match status" value="1"/>
</dbReference>
<keyword evidence="2" id="KW-0479">Metal-binding</keyword>
<organism evidence="7 8">
    <name type="scientific">Tichowtungia aerotolerans</name>
    <dbReference type="NCBI Taxonomy" id="2697043"/>
    <lineage>
        <taxon>Bacteria</taxon>
        <taxon>Pseudomonadati</taxon>
        <taxon>Kiritimatiellota</taxon>
        <taxon>Tichowtungiia</taxon>
        <taxon>Tichowtungiales</taxon>
        <taxon>Tichowtungiaceae</taxon>
        <taxon>Tichowtungia</taxon>
    </lineage>
</organism>
<evidence type="ECO:0000259" key="6">
    <source>
        <dbReference type="Pfam" id="PF00884"/>
    </source>
</evidence>
<proteinExistence type="inferred from homology"/>
<dbReference type="CDD" id="cd16143">
    <property type="entry name" value="ARS_like"/>
    <property type="match status" value="1"/>
</dbReference>
<dbReference type="PROSITE" id="PS00523">
    <property type="entry name" value="SULFATASE_1"/>
    <property type="match status" value="1"/>
</dbReference>
<dbReference type="Proteomes" id="UP000464954">
    <property type="component" value="Chromosome"/>
</dbReference>
<dbReference type="InterPro" id="IPR017850">
    <property type="entry name" value="Alkaline_phosphatase_core_sf"/>
</dbReference>
<comment type="similarity">
    <text evidence="1">Belongs to the sulfatase family.</text>
</comment>
<gene>
    <name evidence="7" type="ORF">GT409_04575</name>
</gene>
<dbReference type="GO" id="GO:0016740">
    <property type="term" value="F:transferase activity"/>
    <property type="evidence" value="ECO:0007669"/>
    <property type="project" value="UniProtKB-KW"/>
</dbReference>
<evidence type="ECO:0000313" key="8">
    <source>
        <dbReference type="Proteomes" id="UP000464954"/>
    </source>
</evidence>
<evidence type="ECO:0000256" key="1">
    <source>
        <dbReference type="ARBA" id="ARBA00008779"/>
    </source>
</evidence>
<feature type="domain" description="Sulfatase N-terminal" evidence="6">
    <location>
        <begin position="25"/>
        <end position="373"/>
    </location>
</feature>
<keyword evidence="8" id="KW-1185">Reference proteome</keyword>
<reference evidence="7 8" key="1">
    <citation type="submission" date="2020-01" db="EMBL/GenBank/DDBJ databases">
        <title>Ponticoccus aerotolerans gen. nov., sp. nov., an anaerobic bacterium and proposal of Ponticoccusceae fam. nov., Ponticoccusles ord. nov. and Ponticoccuse classis nov. in the phylum Kiritimatiellaeota.</title>
        <authorList>
            <person name="Zhou L.Y."/>
            <person name="Du Z.J."/>
        </authorList>
    </citation>
    <scope>NUCLEOTIDE SEQUENCE [LARGE SCALE GENOMIC DNA]</scope>
    <source>
        <strain evidence="7 8">S-5007</strain>
    </source>
</reference>
<dbReference type="KEGG" id="taer:GT409_04575"/>
<dbReference type="RefSeq" id="WP_160627370.1">
    <property type="nucleotide sequence ID" value="NZ_CP047593.1"/>
</dbReference>
<dbReference type="GO" id="GO:0004065">
    <property type="term" value="F:arylsulfatase activity"/>
    <property type="evidence" value="ECO:0007669"/>
    <property type="project" value="TreeGrafter"/>
</dbReference>
<dbReference type="InterPro" id="IPR024607">
    <property type="entry name" value="Sulfatase_CS"/>
</dbReference>
<accession>A0A6P1M403</accession>